<feature type="compositionally biased region" description="Low complexity" evidence="1">
    <location>
        <begin position="68"/>
        <end position="78"/>
    </location>
</feature>
<reference evidence="4" key="1">
    <citation type="journal article" date="2019" name="Int. J. Syst. Evol. Microbiol.">
        <title>The Global Catalogue of Microorganisms (GCM) 10K type strain sequencing project: providing services to taxonomists for standard genome sequencing and annotation.</title>
        <authorList>
            <consortium name="The Broad Institute Genomics Platform"/>
            <consortium name="The Broad Institute Genome Sequencing Center for Infectious Disease"/>
            <person name="Wu L."/>
            <person name="Ma J."/>
        </authorList>
    </citation>
    <scope>NUCLEOTIDE SEQUENCE [LARGE SCALE GENOMIC DNA]</scope>
    <source>
        <strain evidence="4">KCTC 42282</strain>
    </source>
</reference>
<protein>
    <submittedName>
        <fullName evidence="3">Helix-turn-helix domain-containing protein</fullName>
    </submittedName>
</protein>
<accession>A0ABV7UGZ6</accession>
<comment type="caution">
    <text evidence="3">The sequence shown here is derived from an EMBL/GenBank/DDBJ whole genome shotgun (WGS) entry which is preliminary data.</text>
</comment>
<dbReference type="Proteomes" id="UP001595704">
    <property type="component" value="Unassembled WGS sequence"/>
</dbReference>
<name>A0ABV7UGZ6_9HYPH</name>
<feature type="compositionally biased region" description="Basic and acidic residues" evidence="1">
    <location>
        <begin position="123"/>
        <end position="134"/>
    </location>
</feature>
<evidence type="ECO:0000313" key="3">
    <source>
        <dbReference type="EMBL" id="MFC3637838.1"/>
    </source>
</evidence>
<dbReference type="SUPFAM" id="SSF47413">
    <property type="entry name" value="lambda repressor-like DNA-binding domains"/>
    <property type="match status" value="1"/>
</dbReference>
<dbReference type="RefSeq" id="WP_373301544.1">
    <property type="nucleotide sequence ID" value="NZ_BNCG01000001.1"/>
</dbReference>
<dbReference type="Pfam" id="PF01381">
    <property type="entry name" value="HTH_3"/>
    <property type="match status" value="1"/>
</dbReference>
<dbReference type="PROSITE" id="PS50943">
    <property type="entry name" value="HTH_CROC1"/>
    <property type="match status" value="1"/>
</dbReference>
<feature type="region of interest" description="Disordered" evidence="1">
    <location>
        <begin position="66"/>
        <end position="134"/>
    </location>
</feature>
<evidence type="ECO:0000256" key="1">
    <source>
        <dbReference type="SAM" id="MobiDB-lite"/>
    </source>
</evidence>
<dbReference type="Gene3D" id="1.10.260.40">
    <property type="entry name" value="lambda repressor-like DNA-binding domains"/>
    <property type="match status" value="1"/>
</dbReference>
<keyword evidence="4" id="KW-1185">Reference proteome</keyword>
<evidence type="ECO:0000313" key="4">
    <source>
        <dbReference type="Proteomes" id="UP001595704"/>
    </source>
</evidence>
<gene>
    <name evidence="3" type="ORF">ACFONL_10695</name>
</gene>
<proteinExistence type="predicted"/>
<sequence>MIGISQDDLAQASGVAKATIATFESGKRTPYERTLRDIRSALEQAGVQLLATGDVARGEGVVLATPKAPAASQASMDASADDVRSQAADAADRAMDGMDASQAEKTSRRKRLTDAPDGTKNAVKNDRANDEGSE</sequence>
<feature type="domain" description="HTH cro/C1-type" evidence="2">
    <location>
        <begin position="3"/>
        <end position="49"/>
    </location>
</feature>
<dbReference type="InterPro" id="IPR001387">
    <property type="entry name" value="Cro/C1-type_HTH"/>
</dbReference>
<dbReference type="InterPro" id="IPR010982">
    <property type="entry name" value="Lambda_DNA-bd_dom_sf"/>
</dbReference>
<dbReference type="CDD" id="cd00093">
    <property type="entry name" value="HTH_XRE"/>
    <property type="match status" value="1"/>
</dbReference>
<evidence type="ECO:0000259" key="2">
    <source>
        <dbReference type="PROSITE" id="PS50943"/>
    </source>
</evidence>
<dbReference type="EMBL" id="JBHRYC010000050">
    <property type="protein sequence ID" value="MFC3637838.1"/>
    <property type="molecule type" value="Genomic_DNA"/>
</dbReference>
<organism evidence="3 4">
    <name type="scientific">Camelimonas fluminis</name>
    <dbReference type="NCBI Taxonomy" id="1576911"/>
    <lineage>
        <taxon>Bacteria</taxon>
        <taxon>Pseudomonadati</taxon>
        <taxon>Pseudomonadota</taxon>
        <taxon>Alphaproteobacteria</taxon>
        <taxon>Hyphomicrobiales</taxon>
        <taxon>Chelatococcaceae</taxon>
        <taxon>Camelimonas</taxon>
    </lineage>
</organism>